<dbReference type="InterPro" id="IPR036852">
    <property type="entry name" value="Peptidase_S8/S53_dom_sf"/>
</dbReference>
<reference evidence="6 7" key="2">
    <citation type="submission" date="2020-07" db="EMBL/GenBank/DDBJ databases">
        <title>Genome assembly of wild tea tree DASZ reveals pedigree and selection history of tea varieties.</title>
        <authorList>
            <person name="Zhang W."/>
        </authorList>
    </citation>
    <scope>NUCLEOTIDE SEQUENCE [LARGE SCALE GENOMIC DNA]</scope>
    <source>
        <strain evidence="7">cv. G240</strain>
        <tissue evidence="6">Leaf</tissue>
    </source>
</reference>
<sequence length="186" mass="19982">MPPVLERRKSKGENGTAFSPSDCNRKLIGARSFSRGLLASGKQISKEDDFESARDYHSHGTHKASIAAGSYVLGASHFGYARGTARGVAPSAHVAMYKVLWSTSTVEIATSDVLTGMDQTIDDGLDIMSLSLALPKTPYFEDVIAIASLSAIDKGIVVVCAAGNEGGSEHNIQRSTMDHHSRCWYY</sequence>
<dbReference type="InterPro" id="IPR000209">
    <property type="entry name" value="Peptidase_S8/S53_dom"/>
</dbReference>
<dbReference type="PANTHER" id="PTHR10795">
    <property type="entry name" value="PROPROTEIN CONVERTASE SUBTILISIN/KEXIN"/>
    <property type="match status" value="1"/>
</dbReference>
<name>A0A7J7HU31_CAMSI</name>
<organism evidence="6 7">
    <name type="scientific">Camellia sinensis</name>
    <name type="common">Tea plant</name>
    <name type="synonym">Thea sinensis</name>
    <dbReference type="NCBI Taxonomy" id="4442"/>
    <lineage>
        <taxon>Eukaryota</taxon>
        <taxon>Viridiplantae</taxon>
        <taxon>Streptophyta</taxon>
        <taxon>Embryophyta</taxon>
        <taxon>Tracheophyta</taxon>
        <taxon>Spermatophyta</taxon>
        <taxon>Magnoliopsida</taxon>
        <taxon>eudicotyledons</taxon>
        <taxon>Gunneridae</taxon>
        <taxon>Pentapetalae</taxon>
        <taxon>asterids</taxon>
        <taxon>Ericales</taxon>
        <taxon>Theaceae</taxon>
        <taxon>Camellia</taxon>
    </lineage>
</organism>
<dbReference type="GO" id="GO:0004252">
    <property type="term" value="F:serine-type endopeptidase activity"/>
    <property type="evidence" value="ECO:0007669"/>
    <property type="project" value="InterPro"/>
</dbReference>
<dbReference type="GO" id="GO:0006508">
    <property type="term" value="P:proteolysis"/>
    <property type="evidence" value="ECO:0007669"/>
    <property type="project" value="InterPro"/>
</dbReference>
<evidence type="ECO:0000256" key="1">
    <source>
        <dbReference type="ARBA" id="ARBA00011073"/>
    </source>
</evidence>
<keyword evidence="7" id="KW-1185">Reference proteome</keyword>
<dbReference type="Pfam" id="PF00082">
    <property type="entry name" value="Peptidase_S8"/>
    <property type="match status" value="1"/>
</dbReference>
<accession>A0A7J7HU31</accession>
<evidence type="ECO:0000256" key="2">
    <source>
        <dbReference type="ARBA" id="ARBA00022729"/>
    </source>
</evidence>
<gene>
    <name evidence="6" type="ORF">HYC85_008430</name>
</gene>
<dbReference type="Proteomes" id="UP000593564">
    <property type="component" value="Unassembled WGS sequence"/>
</dbReference>
<comment type="caution">
    <text evidence="3">Lacks conserved residue(s) required for the propagation of feature annotation.</text>
</comment>
<comment type="caution">
    <text evidence="6">The sequence shown here is derived from an EMBL/GenBank/DDBJ whole genome shotgun (WGS) entry which is preliminary data.</text>
</comment>
<evidence type="ECO:0000313" key="6">
    <source>
        <dbReference type="EMBL" id="KAF5955574.1"/>
    </source>
</evidence>
<dbReference type="InterPro" id="IPR045051">
    <property type="entry name" value="SBT"/>
</dbReference>
<evidence type="ECO:0000313" key="7">
    <source>
        <dbReference type="Proteomes" id="UP000593564"/>
    </source>
</evidence>
<protein>
    <recommendedName>
        <fullName evidence="5">Peptidase S8/S53 domain-containing protein</fullName>
    </recommendedName>
</protein>
<proteinExistence type="inferred from homology"/>
<dbReference type="EMBL" id="JACBKZ010000003">
    <property type="protein sequence ID" value="KAF5955574.1"/>
    <property type="molecule type" value="Genomic_DNA"/>
</dbReference>
<evidence type="ECO:0000256" key="3">
    <source>
        <dbReference type="PROSITE-ProRule" id="PRU01240"/>
    </source>
</evidence>
<dbReference type="AlphaFoldDB" id="A0A7J7HU31"/>
<feature type="region of interest" description="Disordered" evidence="4">
    <location>
        <begin position="1"/>
        <end position="20"/>
    </location>
</feature>
<dbReference type="SUPFAM" id="SSF52743">
    <property type="entry name" value="Subtilisin-like"/>
    <property type="match status" value="1"/>
</dbReference>
<comment type="similarity">
    <text evidence="1 3">Belongs to the peptidase S8 family.</text>
</comment>
<keyword evidence="2" id="KW-0732">Signal</keyword>
<dbReference type="PROSITE" id="PS51892">
    <property type="entry name" value="SUBTILASE"/>
    <property type="match status" value="1"/>
</dbReference>
<reference evidence="7" key="1">
    <citation type="journal article" date="2020" name="Nat. Commun.">
        <title>Genome assembly of wild tea tree DASZ reveals pedigree and selection history of tea varieties.</title>
        <authorList>
            <person name="Zhang W."/>
            <person name="Zhang Y."/>
            <person name="Qiu H."/>
            <person name="Guo Y."/>
            <person name="Wan H."/>
            <person name="Zhang X."/>
            <person name="Scossa F."/>
            <person name="Alseekh S."/>
            <person name="Zhang Q."/>
            <person name="Wang P."/>
            <person name="Xu L."/>
            <person name="Schmidt M.H."/>
            <person name="Jia X."/>
            <person name="Li D."/>
            <person name="Zhu A."/>
            <person name="Guo F."/>
            <person name="Chen W."/>
            <person name="Ni D."/>
            <person name="Usadel B."/>
            <person name="Fernie A.R."/>
            <person name="Wen W."/>
        </authorList>
    </citation>
    <scope>NUCLEOTIDE SEQUENCE [LARGE SCALE GENOMIC DNA]</scope>
    <source>
        <strain evidence="7">cv. G240</strain>
    </source>
</reference>
<dbReference type="Gene3D" id="3.40.50.200">
    <property type="entry name" value="Peptidase S8/S53 domain"/>
    <property type="match status" value="1"/>
</dbReference>
<feature type="domain" description="Peptidase S8/S53" evidence="5">
    <location>
        <begin position="29"/>
        <end position="169"/>
    </location>
</feature>
<evidence type="ECO:0000259" key="5">
    <source>
        <dbReference type="Pfam" id="PF00082"/>
    </source>
</evidence>
<evidence type="ECO:0000256" key="4">
    <source>
        <dbReference type="SAM" id="MobiDB-lite"/>
    </source>
</evidence>